<comment type="caution">
    <text evidence="12">The sequence shown here is derived from an EMBL/GenBank/DDBJ whole genome shotgun (WGS) entry which is preliminary data.</text>
</comment>
<keyword evidence="7 11" id="KW-0472">Membrane</keyword>
<reference evidence="12" key="1">
    <citation type="submission" date="2022-07" db="EMBL/GenBank/DDBJ databases">
        <title>Phylogenomic reconstructions and comparative analyses of Kickxellomycotina fungi.</title>
        <authorList>
            <person name="Reynolds N.K."/>
            <person name="Stajich J.E."/>
            <person name="Barry K."/>
            <person name="Grigoriev I.V."/>
            <person name="Crous P."/>
            <person name="Smith M.E."/>
        </authorList>
    </citation>
    <scope>NUCLEOTIDE SEQUENCE</scope>
    <source>
        <strain evidence="12">RSA 1196</strain>
    </source>
</reference>
<evidence type="ECO:0000256" key="4">
    <source>
        <dbReference type="ARBA" id="ARBA00022792"/>
    </source>
</evidence>
<keyword evidence="11" id="KW-1133">Transmembrane helix</keyword>
<evidence type="ECO:0000256" key="6">
    <source>
        <dbReference type="ARBA" id="ARBA00023128"/>
    </source>
</evidence>
<dbReference type="SUPFAM" id="SSF52833">
    <property type="entry name" value="Thioredoxin-like"/>
    <property type="match status" value="1"/>
</dbReference>
<keyword evidence="13" id="KW-1185">Reference proteome</keyword>
<dbReference type="FunFam" id="3.40.30.10:FF:000013">
    <property type="entry name" value="Blast:Protein SCO1 homolog, mitochondrial"/>
    <property type="match status" value="1"/>
</dbReference>
<dbReference type="CDD" id="cd02968">
    <property type="entry name" value="SCO"/>
    <property type="match status" value="1"/>
</dbReference>
<dbReference type="EMBL" id="JANBPY010001156">
    <property type="protein sequence ID" value="KAJ1961337.1"/>
    <property type="molecule type" value="Genomic_DNA"/>
</dbReference>
<keyword evidence="6 8" id="KW-0496">Mitochondrion</keyword>
<dbReference type="InterPro" id="IPR036249">
    <property type="entry name" value="Thioredoxin-like_sf"/>
</dbReference>
<evidence type="ECO:0000256" key="5">
    <source>
        <dbReference type="ARBA" id="ARBA00023008"/>
    </source>
</evidence>
<keyword evidence="5 9" id="KW-0186">Copper</keyword>
<evidence type="ECO:0000313" key="12">
    <source>
        <dbReference type="EMBL" id="KAJ1961337.1"/>
    </source>
</evidence>
<sequence>MVTPQAMRAIRCYSAGPSGKPGDKERNLVGPFSPLAAGVFLATGVSLYAYLRYEKARIEEEKANAREDQTVGKPRIGGPFELIDHNGKTVSNRDFLGKFMLIYFGFTHCPDICPEELDKMTEALEALEKDPQVRGDIVPIFITCDPQRDGVEQVREYIQEFHPRLIGLTGSFESISKVAKAYRVYFSKPPTAKPDEDYLVDHSIFFYMMDPRGEFLDAFGRETSAEEVYHRIKEHMRAEAGTHPVSKAAE</sequence>
<keyword evidence="11" id="KW-0812">Transmembrane</keyword>
<dbReference type="Gene3D" id="3.40.30.10">
    <property type="entry name" value="Glutaredoxin"/>
    <property type="match status" value="1"/>
</dbReference>
<dbReference type="PANTHER" id="PTHR12151">
    <property type="entry name" value="ELECTRON TRANSPORT PROTIN SCO1/SENC FAMILY MEMBER"/>
    <property type="match status" value="1"/>
</dbReference>
<accession>A0A9W8AQ27</accession>
<evidence type="ECO:0000256" key="1">
    <source>
        <dbReference type="ARBA" id="ARBA00004273"/>
    </source>
</evidence>
<evidence type="ECO:0000256" key="2">
    <source>
        <dbReference type="ARBA" id="ARBA00010996"/>
    </source>
</evidence>
<dbReference type="PANTHER" id="PTHR12151:SF5">
    <property type="entry name" value="AT19154P"/>
    <property type="match status" value="1"/>
</dbReference>
<dbReference type="OrthoDB" id="270009at2759"/>
<feature type="disulfide bond" description="Redox-active" evidence="10">
    <location>
        <begin position="109"/>
        <end position="113"/>
    </location>
</feature>
<evidence type="ECO:0000256" key="10">
    <source>
        <dbReference type="PIRSR" id="PIRSR603782-2"/>
    </source>
</evidence>
<name>A0A9W8AQ27_9FUNG</name>
<comment type="subcellular location">
    <subcellularLocation>
        <location evidence="1 8">Mitochondrion inner membrane</location>
    </subcellularLocation>
</comment>
<dbReference type="InterPro" id="IPR003782">
    <property type="entry name" value="SCO1/SenC"/>
</dbReference>
<dbReference type="Pfam" id="PF02630">
    <property type="entry name" value="SCO1-SenC"/>
    <property type="match status" value="1"/>
</dbReference>
<dbReference type="GO" id="GO:0005507">
    <property type="term" value="F:copper ion binding"/>
    <property type="evidence" value="ECO:0007669"/>
    <property type="project" value="InterPro"/>
</dbReference>
<dbReference type="GO" id="GO:0016531">
    <property type="term" value="F:copper chaperone activity"/>
    <property type="evidence" value="ECO:0007669"/>
    <property type="project" value="InterPro"/>
</dbReference>
<evidence type="ECO:0000256" key="7">
    <source>
        <dbReference type="ARBA" id="ARBA00023136"/>
    </source>
</evidence>
<gene>
    <name evidence="12" type="primary">SCO1</name>
    <name evidence="12" type="ORF">IWQ62_003903</name>
</gene>
<dbReference type="GO" id="GO:0005743">
    <property type="term" value="C:mitochondrial inner membrane"/>
    <property type="evidence" value="ECO:0007669"/>
    <property type="project" value="UniProtKB-SubCell"/>
</dbReference>
<dbReference type="AlphaFoldDB" id="A0A9W8AQ27"/>
<evidence type="ECO:0000256" key="3">
    <source>
        <dbReference type="ARBA" id="ARBA00022723"/>
    </source>
</evidence>
<keyword evidence="10" id="KW-1015">Disulfide bond</keyword>
<evidence type="ECO:0000256" key="9">
    <source>
        <dbReference type="PIRSR" id="PIRSR037736-1"/>
    </source>
</evidence>
<evidence type="ECO:0000313" key="13">
    <source>
        <dbReference type="Proteomes" id="UP001150925"/>
    </source>
</evidence>
<evidence type="ECO:0000256" key="11">
    <source>
        <dbReference type="SAM" id="Phobius"/>
    </source>
</evidence>
<evidence type="ECO:0000256" key="8">
    <source>
        <dbReference type="PIRNR" id="PIRNR037736"/>
    </source>
</evidence>
<dbReference type="Proteomes" id="UP001150925">
    <property type="component" value="Unassembled WGS sequence"/>
</dbReference>
<keyword evidence="3 9" id="KW-0479">Metal-binding</keyword>
<proteinExistence type="inferred from homology"/>
<protein>
    <submittedName>
        <fullName evidence="12">Cu-binding protein</fullName>
    </submittedName>
</protein>
<feature type="binding site" evidence="9">
    <location>
        <position position="202"/>
    </location>
    <ligand>
        <name>Cu cation</name>
        <dbReference type="ChEBI" id="CHEBI:23378"/>
    </ligand>
</feature>
<dbReference type="InterPro" id="IPR017276">
    <property type="entry name" value="Synth_of_cyt-c-oxidase_Sco1/2"/>
</dbReference>
<dbReference type="GO" id="GO:0033617">
    <property type="term" value="P:mitochondrial respiratory chain complex IV assembly"/>
    <property type="evidence" value="ECO:0007669"/>
    <property type="project" value="TreeGrafter"/>
</dbReference>
<feature type="transmembrane region" description="Helical" evidence="11">
    <location>
        <begin position="32"/>
        <end position="51"/>
    </location>
</feature>
<organism evidence="12 13">
    <name type="scientific">Dispira parvispora</name>
    <dbReference type="NCBI Taxonomy" id="1520584"/>
    <lineage>
        <taxon>Eukaryota</taxon>
        <taxon>Fungi</taxon>
        <taxon>Fungi incertae sedis</taxon>
        <taxon>Zoopagomycota</taxon>
        <taxon>Kickxellomycotina</taxon>
        <taxon>Dimargaritomycetes</taxon>
        <taxon>Dimargaritales</taxon>
        <taxon>Dimargaritaceae</taxon>
        <taxon>Dispira</taxon>
    </lineage>
</organism>
<feature type="binding site" evidence="9">
    <location>
        <position position="113"/>
    </location>
    <ligand>
        <name>Cu cation</name>
        <dbReference type="ChEBI" id="CHEBI:23378"/>
    </ligand>
</feature>
<dbReference type="PIRSF" id="PIRSF037736">
    <property type="entry name" value="SCO1"/>
    <property type="match status" value="1"/>
</dbReference>
<feature type="binding site" evidence="9">
    <location>
        <position position="109"/>
    </location>
    <ligand>
        <name>Cu cation</name>
        <dbReference type="ChEBI" id="CHEBI:23378"/>
    </ligand>
</feature>
<dbReference type="GO" id="GO:0006878">
    <property type="term" value="P:intracellular copper ion homeostasis"/>
    <property type="evidence" value="ECO:0007669"/>
    <property type="project" value="UniProtKB-UniRule"/>
</dbReference>
<comment type="similarity">
    <text evidence="2 8">Belongs to the SCO1/2 family.</text>
</comment>
<keyword evidence="4 8" id="KW-0999">Mitochondrion inner membrane</keyword>